<dbReference type="InterPro" id="IPR005537">
    <property type="entry name" value="RAMP_III_fam"/>
</dbReference>
<reference evidence="3 4" key="1">
    <citation type="submission" date="2010-12" db="EMBL/GenBank/DDBJ databases">
        <authorList>
            <person name="Muzny D."/>
            <person name="Qin X."/>
            <person name="Deng J."/>
            <person name="Jiang H."/>
            <person name="Liu Y."/>
            <person name="Qu J."/>
            <person name="Song X.-Z."/>
            <person name="Zhang L."/>
            <person name="Thornton R."/>
            <person name="Coyle M."/>
            <person name="Francisco L."/>
            <person name="Jackson L."/>
            <person name="Javaid M."/>
            <person name="Korchina V."/>
            <person name="Kovar C."/>
            <person name="Mata R."/>
            <person name="Mathew T."/>
            <person name="Ngo R."/>
            <person name="Nguyen L."/>
            <person name="Nguyen N."/>
            <person name="Okwuonu G."/>
            <person name="Ongeri F."/>
            <person name="Pham C."/>
            <person name="Simmons D."/>
            <person name="Wilczek-Boney K."/>
            <person name="Hale W."/>
            <person name="Jakkamsetti A."/>
            <person name="Pham P."/>
            <person name="Ruth R."/>
            <person name="San Lucas F."/>
            <person name="Warren J."/>
            <person name="Zhang J."/>
            <person name="Zhao Z."/>
            <person name="Zhou C."/>
            <person name="Zhu D."/>
            <person name="Lee S."/>
            <person name="Bess C."/>
            <person name="Blankenburg K."/>
            <person name="Forbes L."/>
            <person name="Fu Q."/>
            <person name="Gubbala S."/>
            <person name="Hirani K."/>
            <person name="Jayaseelan J.C."/>
            <person name="Lara F."/>
            <person name="Munidasa M."/>
            <person name="Palculict T."/>
            <person name="Patil S."/>
            <person name="Pu L.-L."/>
            <person name="Saada N."/>
            <person name="Tang L."/>
            <person name="Weissenberger G."/>
            <person name="Zhu Y."/>
            <person name="Hemphill L."/>
            <person name="Shang Y."/>
            <person name="Youmans B."/>
            <person name="Ayvaz T."/>
            <person name="Ross M."/>
            <person name="Santibanez J."/>
            <person name="Aqrawi P."/>
            <person name="Gross S."/>
            <person name="Joshi V."/>
            <person name="Fowler G."/>
            <person name="Nazareth L."/>
            <person name="Reid J."/>
            <person name="Worley K."/>
            <person name="Petrosino J."/>
            <person name="Highlander S."/>
            <person name="Gibbs R."/>
        </authorList>
    </citation>
    <scope>NUCLEOTIDE SEQUENCE [LARGE SCALE GENOMIC DNA]</scope>
    <source>
        <strain evidence="3 4">DSM 3986</strain>
    </source>
</reference>
<name>E6LNT6_9FIRM</name>
<dbReference type="EMBL" id="AEPW01000065">
    <property type="protein sequence ID" value="EFU76502.1"/>
    <property type="molecule type" value="Genomic_DNA"/>
</dbReference>
<evidence type="ECO:0000313" key="4">
    <source>
        <dbReference type="Proteomes" id="UP000003434"/>
    </source>
</evidence>
<feature type="domain" description="CRISPR type III-associated protein" evidence="2">
    <location>
        <begin position="360"/>
        <end position="522"/>
    </location>
</feature>
<organism evidence="3 4">
    <name type="scientific">Lachnoanaerobaculum saburreum DSM 3986</name>
    <dbReference type="NCBI Taxonomy" id="887325"/>
    <lineage>
        <taxon>Bacteria</taxon>
        <taxon>Bacillati</taxon>
        <taxon>Bacillota</taxon>
        <taxon>Clostridia</taxon>
        <taxon>Lachnospirales</taxon>
        <taxon>Lachnospiraceae</taxon>
        <taxon>Lachnoanaerobaculum</taxon>
    </lineage>
</organism>
<evidence type="ECO:0000313" key="3">
    <source>
        <dbReference type="EMBL" id="EFU76502.1"/>
    </source>
</evidence>
<keyword evidence="1" id="KW-0051">Antiviral defense</keyword>
<sequence length="652" mass="74859">MPRYEFSKEKFVINPYTFVRSKKDVKRFKEIEENRKLHTGVISCKLIVKTPLLIPDVEKATGLIDDENVEYPFMSIGNSENIRYIIPGSSLRGPIRSTYEALTNSCFVTARSSQNISTRTKAPFEPGLLMRVDNKLVLKPARAYLFKVGDYKSNINDDNNNVWCIATQEELRRKYRYGDTIYFEGRTSQNGKYFVKKIVKKSDIPEDRLESELEYGTEYNSIDNESSENNSDNNNEVTLKQGYMYIGEYISKKRHESIFIDKEEPNILSENLDLAYQKLKETIKIYQNEKINKNLTKDQDGIFHHGYDQVDFESFENGKIEALPVWYKKIKQDETKQDRVYLSFAGIGRYNYEKGMDELLGERQPCTSRDNLCPACQIFGVTGKNEEKGIASRVRFSDIIIDEDIEFKKYSLSPLRSPHPSYLPFYAITSDYNQGYDAEGSDIRGRKFYWHHASENADMNNADAKINGIKSGTFSFSVYYEDLTKTQLEHVLWLLCLGENEEDGKYCFKIGHGKPLGYGSVKIIVDGYKERTVKDGNYVLCSNSRSDVNNKVAKVDLFKNAPDLKHVLNFNTLNKKEVSYPYVLDGEGKRSSDPNDVNMSSAKWFSENMKLGGKEATVLYELSYPTDISTGNDNESDLNNKIAFPVLKKTGE</sequence>
<evidence type="ECO:0000259" key="2">
    <source>
        <dbReference type="Pfam" id="PF03787"/>
    </source>
</evidence>
<dbReference type="NCBIfam" id="TIGR03986">
    <property type="entry name" value="TIGR03986 family CRISPR-associated RAMP protein"/>
    <property type="match status" value="1"/>
</dbReference>
<dbReference type="Pfam" id="PF03787">
    <property type="entry name" value="RAMPs"/>
    <property type="match status" value="1"/>
</dbReference>
<dbReference type="InterPro" id="IPR023825">
    <property type="entry name" value="CRISPR-assoc_RAMP_BGP1436"/>
</dbReference>
<evidence type="ECO:0000256" key="1">
    <source>
        <dbReference type="ARBA" id="ARBA00023118"/>
    </source>
</evidence>
<dbReference type="GO" id="GO:0051607">
    <property type="term" value="P:defense response to virus"/>
    <property type="evidence" value="ECO:0007669"/>
    <property type="project" value="UniProtKB-KW"/>
</dbReference>
<proteinExistence type="predicted"/>
<dbReference type="RefSeq" id="WP_008751386.1">
    <property type="nucleotide sequence ID" value="NZ_GL622296.1"/>
</dbReference>
<dbReference type="eggNOG" id="COG1337">
    <property type="taxonomic scope" value="Bacteria"/>
</dbReference>
<dbReference type="AlphaFoldDB" id="E6LNT6"/>
<accession>E6LNT6</accession>
<gene>
    <name evidence="3" type="ORF">HMPREF0381_1621</name>
</gene>
<dbReference type="Proteomes" id="UP000003434">
    <property type="component" value="Unassembled WGS sequence"/>
</dbReference>
<dbReference type="HOGENOM" id="CLU_025315_0_0_9"/>
<comment type="caution">
    <text evidence="3">The sequence shown here is derived from an EMBL/GenBank/DDBJ whole genome shotgun (WGS) entry which is preliminary data.</text>
</comment>
<protein>
    <submittedName>
        <fullName evidence="3">CRISPR-associated protein</fullName>
    </submittedName>
</protein>